<evidence type="ECO:0000256" key="2">
    <source>
        <dbReference type="ARBA" id="ARBA00022737"/>
    </source>
</evidence>
<dbReference type="InterPro" id="IPR015943">
    <property type="entry name" value="WD40/YVTN_repeat-like_dom_sf"/>
</dbReference>
<dbReference type="InterPro" id="IPR001680">
    <property type="entry name" value="WD40_rpt"/>
</dbReference>
<dbReference type="PANTHER" id="PTHR22847:SF637">
    <property type="entry name" value="WD REPEAT DOMAIN 5B"/>
    <property type="match status" value="1"/>
</dbReference>
<dbReference type="Pfam" id="PF00400">
    <property type="entry name" value="WD40"/>
    <property type="match status" value="10"/>
</dbReference>
<dbReference type="CDD" id="cd00200">
    <property type="entry name" value="WD40"/>
    <property type="match status" value="2"/>
</dbReference>
<dbReference type="InterPro" id="IPR019775">
    <property type="entry name" value="WD40_repeat_CS"/>
</dbReference>
<evidence type="ECO:0000256" key="1">
    <source>
        <dbReference type="ARBA" id="ARBA00022574"/>
    </source>
</evidence>
<dbReference type="RefSeq" id="WP_157747274.1">
    <property type="nucleotide sequence ID" value="NZ_LT607733.1"/>
</dbReference>
<dbReference type="PROSITE" id="PS50082">
    <property type="entry name" value="WD_REPEATS_2"/>
    <property type="match status" value="9"/>
</dbReference>
<dbReference type="InterPro" id="IPR027417">
    <property type="entry name" value="P-loop_NTPase"/>
</dbReference>
<keyword evidence="5" id="KW-1185">Reference proteome</keyword>
<dbReference type="EMBL" id="LT607733">
    <property type="protein sequence ID" value="SCG19598.1"/>
    <property type="molecule type" value="Genomic_DNA"/>
</dbReference>
<sequence>MQFTVGQSDRLQDATFDPAPLYEQLDLARFQGRAGLIARIDERIAATEQGYVVVRGEAGVGKSALAARLVWTRPCAYHFTRLDGGARNPVEARKSLAAQLIGAWDLTERFTPGGVFPAAAQRPDWLAKVIRAAVAARDERFPVVERRPLVLVVDGLDEAEPDSPGMGTGVPLGLPTPDALPAGAYIVATSRYGLPLVALRDPLRVGWSQIEVEGADNLADMAAYMHAATTGPNPDLALTRALVEHQVSTPAFVATLLDRCRGVWIYLRYVLDEIRAALRPPNDVASLPDGLRGYYELQIQHRWAAHPDWRRLHLPALAVLAALGRAIGSADLATVLNSPDAAGELATWLEGPARAYLDVTTGPDRRRQYQVRHQSLRDLFTTAPPSGEEPVDAGLTNQLHAAWHTAHRAITTWLVPPTSPATGRRDWSAIDDYTRLQLPAHAAAAEMLDEFISDPGFLLSCPPGQILSHRHALTTRDAVTAAAAAESAATSDWTGWPKPQRAWWLHIWARKTRSINLADTLIVDHPAWPWHVQAALWSGTTHRTLTGHSDGVAAVAVLPTPDGRHHIVSAGVDGTVRVWDADTGDQLTELTGHTYGASAVAVLPTPDGRHHIVSAGVDGTVRVWDADTGDQLTELTGHTYGASAVAVLPDPHDRHRIITASRDGTVRIWNPDTSDQPTELIGHTEGVLAVAALPRPNDRHHIITASRDGTVRIWNPDTSNQPTKLTGHTGSVAAVAVLPGPHDQHRIITASRDGTVRVWNPDTGDQPTELIGHTGWVLAVAALPRPNGRHHIVSAGVDRTVRVWDPDTGDQLTELIGHTDGVLAVAALPRPNGRHHIVSAGEDGTVRVWDPDTGDQPTELIGHTDGVLAVAALPRPNDRHHIITASRDGTVRIWNPDTGEQPNKLTGHTGWVAALAVLPDPDGRHHIVSAGEDGTVRVWDPDTGDRPSELTGHTDGVWAVAVLPGPDGRHRIVTGGGDRSVMVFVPGTKAARQTAAFPLAFQPV</sequence>
<evidence type="ECO:0000313" key="4">
    <source>
        <dbReference type="EMBL" id="SCG19598.1"/>
    </source>
</evidence>
<accession>A0A1C5GIH9</accession>
<dbReference type="AlphaFoldDB" id="A0A1C5GIH9"/>
<dbReference type="InterPro" id="IPR036322">
    <property type="entry name" value="WD40_repeat_dom_sf"/>
</dbReference>
<gene>
    <name evidence="4" type="ORF">GA0070610_5983</name>
</gene>
<feature type="repeat" description="WD" evidence="3">
    <location>
        <begin position="770"/>
        <end position="814"/>
    </location>
</feature>
<dbReference type="PROSITE" id="PS00678">
    <property type="entry name" value="WD_REPEATS_1"/>
    <property type="match status" value="2"/>
</dbReference>
<dbReference type="PANTHER" id="PTHR22847">
    <property type="entry name" value="WD40 REPEAT PROTEIN"/>
    <property type="match status" value="1"/>
</dbReference>
<feature type="repeat" description="WD" evidence="3">
    <location>
        <begin position="590"/>
        <end position="634"/>
    </location>
</feature>
<protein>
    <submittedName>
        <fullName evidence="4">WD40 repeat</fullName>
    </submittedName>
</protein>
<dbReference type="InterPro" id="IPR020472">
    <property type="entry name" value="WD40_PAC1"/>
</dbReference>
<dbReference type="Gene3D" id="2.130.10.10">
    <property type="entry name" value="YVTN repeat-like/Quinoprotein amine dehydrogenase"/>
    <property type="match status" value="5"/>
</dbReference>
<feature type="repeat" description="WD" evidence="3">
    <location>
        <begin position="905"/>
        <end position="949"/>
    </location>
</feature>
<feature type="repeat" description="WD" evidence="3">
    <location>
        <begin position="680"/>
        <end position="724"/>
    </location>
</feature>
<feature type="repeat" description="WD" evidence="3">
    <location>
        <begin position="635"/>
        <end position="679"/>
    </location>
</feature>
<dbReference type="SUPFAM" id="SSF52540">
    <property type="entry name" value="P-loop containing nucleoside triphosphate hydrolases"/>
    <property type="match status" value="1"/>
</dbReference>
<evidence type="ECO:0000256" key="3">
    <source>
        <dbReference type="PROSITE-ProRule" id="PRU00221"/>
    </source>
</evidence>
<organism evidence="4 5">
    <name type="scientific">Micromonospora echinofusca</name>
    <dbReference type="NCBI Taxonomy" id="47858"/>
    <lineage>
        <taxon>Bacteria</taxon>
        <taxon>Bacillati</taxon>
        <taxon>Actinomycetota</taxon>
        <taxon>Actinomycetes</taxon>
        <taxon>Micromonosporales</taxon>
        <taxon>Micromonosporaceae</taxon>
        <taxon>Micromonospora</taxon>
    </lineage>
</organism>
<evidence type="ECO:0000313" key="5">
    <source>
        <dbReference type="Proteomes" id="UP000198251"/>
    </source>
</evidence>
<feature type="repeat" description="WD" evidence="3">
    <location>
        <begin position="815"/>
        <end position="859"/>
    </location>
</feature>
<dbReference type="PRINTS" id="PR00320">
    <property type="entry name" value="GPROTEINBRPT"/>
</dbReference>
<dbReference type="SUPFAM" id="SSF50978">
    <property type="entry name" value="WD40 repeat-like"/>
    <property type="match status" value="2"/>
</dbReference>
<keyword evidence="2" id="KW-0677">Repeat</keyword>
<feature type="repeat" description="WD" evidence="3">
    <location>
        <begin position="545"/>
        <end position="589"/>
    </location>
</feature>
<reference evidence="4 5" key="1">
    <citation type="submission" date="2016-06" db="EMBL/GenBank/DDBJ databases">
        <authorList>
            <person name="Kjaerup R.B."/>
            <person name="Dalgaard T.S."/>
            <person name="Juul-Madsen H.R."/>
        </authorList>
    </citation>
    <scope>NUCLEOTIDE SEQUENCE [LARGE SCALE GENOMIC DNA]</scope>
    <source>
        <strain evidence="4 5">DSM 43913</strain>
    </source>
</reference>
<feature type="repeat" description="WD" evidence="3">
    <location>
        <begin position="860"/>
        <end position="904"/>
    </location>
</feature>
<dbReference type="GeneID" id="95805621"/>
<dbReference type="SMART" id="SM00320">
    <property type="entry name" value="WD40"/>
    <property type="match status" value="10"/>
</dbReference>
<dbReference type="PROSITE" id="PS50294">
    <property type="entry name" value="WD_REPEATS_REGION"/>
    <property type="match status" value="9"/>
</dbReference>
<feature type="repeat" description="WD" evidence="3">
    <location>
        <begin position="725"/>
        <end position="769"/>
    </location>
</feature>
<name>A0A1C5GIH9_MICEH</name>
<keyword evidence="1 3" id="KW-0853">WD repeat</keyword>
<dbReference type="Proteomes" id="UP000198251">
    <property type="component" value="Chromosome I"/>
</dbReference>
<proteinExistence type="predicted"/>